<keyword evidence="2" id="KW-1185">Reference proteome</keyword>
<dbReference type="RefSeq" id="WP_092543724.1">
    <property type="nucleotide sequence ID" value="NZ_BOMJ01000044.1"/>
</dbReference>
<evidence type="ECO:0000313" key="2">
    <source>
        <dbReference type="Proteomes" id="UP000198688"/>
    </source>
</evidence>
<protein>
    <submittedName>
        <fullName evidence="1">Uncharacterized protein</fullName>
    </submittedName>
</protein>
<proteinExistence type="predicted"/>
<sequence length="286" mass="32055">MGADAEIHVFDYQRYRTEVVPALVDLLRTGEPGPFLIAFFRDTAASHRMDFTARWPRMAAHLRTPPTDLARHCTWLGPDLRHRPEPWLGTPRADQRHDLVCPSRTCPERGHCLLHGDRAGAENVNILFEALVTACCLDRPQFVGRTQDPLDYWPLLDAWRVPAGDPLRRLLAALADRGAVLGYGFGVTEGVHGWLTEAETADLAHRLTALPLPRYEPTYEAMRDLHYVSMSRAAQARTAAPPPGPSWLEVSLSFVRTVAVIAAAENRAVLWGNDVGHDHWIDHFLD</sequence>
<reference evidence="1 2" key="1">
    <citation type="submission" date="2016-10" db="EMBL/GenBank/DDBJ databases">
        <authorList>
            <person name="de Groot N.N."/>
        </authorList>
    </citation>
    <scope>NUCLEOTIDE SEQUENCE [LARGE SCALE GENOMIC DNA]</scope>
    <source>
        <strain evidence="1 2">DSM 43941</strain>
    </source>
</reference>
<gene>
    <name evidence="1" type="ORF">SAMN04489716_2064</name>
</gene>
<evidence type="ECO:0000313" key="1">
    <source>
        <dbReference type="EMBL" id="SDS95006.1"/>
    </source>
</evidence>
<dbReference type="Proteomes" id="UP000198688">
    <property type="component" value="Chromosome I"/>
</dbReference>
<organism evidence="1 2">
    <name type="scientific">Actinoplanes derwentensis</name>
    <dbReference type="NCBI Taxonomy" id="113562"/>
    <lineage>
        <taxon>Bacteria</taxon>
        <taxon>Bacillati</taxon>
        <taxon>Actinomycetota</taxon>
        <taxon>Actinomycetes</taxon>
        <taxon>Micromonosporales</taxon>
        <taxon>Micromonosporaceae</taxon>
        <taxon>Actinoplanes</taxon>
    </lineage>
</organism>
<accession>A0A1H1WFA7</accession>
<dbReference type="EMBL" id="LT629758">
    <property type="protein sequence ID" value="SDS95006.1"/>
    <property type="molecule type" value="Genomic_DNA"/>
</dbReference>
<name>A0A1H1WFA7_9ACTN</name>
<dbReference type="AlphaFoldDB" id="A0A1H1WFA7"/>
<dbReference type="STRING" id="113562.SAMN04489716_2064"/>
<dbReference type="OrthoDB" id="3295572at2"/>